<reference evidence="8 9" key="1">
    <citation type="submission" date="2024-06" db="EMBL/GenBank/DDBJ databases">
        <title>A chromosome-level genome assembly of beet webworm, Loxostege sticticalis.</title>
        <authorList>
            <person name="Zhang Y."/>
        </authorList>
    </citation>
    <scope>NUCLEOTIDE SEQUENCE [LARGE SCALE GENOMIC DNA]</scope>
    <source>
        <strain evidence="8">AQ026</strain>
        <tissue evidence="8">Whole body</tissue>
    </source>
</reference>
<proteinExistence type="predicted"/>
<dbReference type="PANTHER" id="PTHR23080">
    <property type="entry name" value="THAP DOMAIN PROTEIN"/>
    <property type="match status" value="1"/>
</dbReference>
<dbReference type="SMART" id="SM00980">
    <property type="entry name" value="THAP"/>
    <property type="match status" value="1"/>
</dbReference>
<dbReference type="Proteomes" id="UP001549920">
    <property type="component" value="Unassembled WGS sequence"/>
</dbReference>
<protein>
    <recommendedName>
        <fullName evidence="7">THAP-type domain-containing protein</fullName>
    </recommendedName>
</protein>
<evidence type="ECO:0000256" key="6">
    <source>
        <dbReference type="PROSITE-ProRule" id="PRU00309"/>
    </source>
</evidence>
<dbReference type="InterPro" id="IPR027806">
    <property type="entry name" value="HARBI1_dom"/>
</dbReference>
<dbReference type="PROSITE" id="PS50950">
    <property type="entry name" value="ZF_THAP"/>
    <property type="match status" value="1"/>
</dbReference>
<gene>
    <name evidence="8" type="ORF">ABMA27_011581</name>
</gene>
<dbReference type="EMBL" id="JBEUOH010000003">
    <property type="protein sequence ID" value="KAL0895461.1"/>
    <property type="molecule type" value="Genomic_DNA"/>
</dbReference>
<organism evidence="8 9">
    <name type="scientific">Loxostege sticticalis</name>
    <name type="common">Beet webworm moth</name>
    <dbReference type="NCBI Taxonomy" id="481309"/>
    <lineage>
        <taxon>Eukaryota</taxon>
        <taxon>Metazoa</taxon>
        <taxon>Ecdysozoa</taxon>
        <taxon>Arthropoda</taxon>
        <taxon>Hexapoda</taxon>
        <taxon>Insecta</taxon>
        <taxon>Pterygota</taxon>
        <taxon>Neoptera</taxon>
        <taxon>Endopterygota</taxon>
        <taxon>Lepidoptera</taxon>
        <taxon>Glossata</taxon>
        <taxon>Ditrysia</taxon>
        <taxon>Pyraloidea</taxon>
        <taxon>Crambidae</taxon>
        <taxon>Pyraustinae</taxon>
        <taxon>Loxostege</taxon>
    </lineage>
</organism>
<dbReference type="InterPro" id="IPR027805">
    <property type="entry name" value="Transposase_HTH_dom"/>
</dbReference>
<dbReference type="Pfam" id="PF13359">
    <property type="entry name" value="DDE_Tnp_4"/>
    <property type="match status" value="1"/>
</dbReference>
<evidence type="ECO:0000256" key="5">
    <source>
        <dbReference type="ARBA" id="ARBA00023125"/>
    </source>
</evidence>
<feature type="domain" description="THAP-type" evidence="7">
    <location>
        <begin position="11"/>
        <end position="98"/>
    </location>
</feature>
<dbReference type="Pfam" id="PF05485">
    <property type="entry name" value="THAP"/>
    <property type="match status" value="1"/>
</dbReference>
<evidence type="ECO:0000256" key="2">
    <source>
        <dbReference type="ARBA" id="ARBA00022723"/>
    </source>
</evidence>
<keyword evidence="2" id="KW-0479">Metal-binding</keyword>
<evidence type="ECO:0000256" key="1">
    <source>
        <dbReference type="ARBA" id="ARBA00001968"/>
    </source>
</evidence>
<evidence type="ECO:0000313" key="8">
    <source>
        <dbReference type="EMBL" id="KAL0895461.1"/>
    </source>
</evidence>
<evidence type="ECO:0000259" key="7">
    <source>
        <dbReference type="PROSITE" id="PS50950"/>
    </source>
</evidence>
<comment type="cofactor">
    <cofactor evidence="1">
        <name>a divalent metal cation</name>
        <dbReference type="ChEBI" id="CHEBI:60240"/>
    </cofactor>
</comment>
<keyword evidence="9" id="KW-1185">Reference proteome</keyword>
<keyword evidence="4" id="KW-0862">Zinc</keyword>
<keyword evidence="3 6" id="KW-0863">Zinc-finger</keyword>
<dbReference type="InterPro" id="IPR006612">
    <property type="entry name" value="THAP_Znf"/>
</dbReference>
<evidence type="ECO:0000256" key="3">
    <source>
        <dbReference type="ARBA" id="ARBA00022771"/>
    </source>
</evidence>
<comment type="caution">
    <text evidence="8">The sequence shown here is derived from an EMBL/GenBank/DDBJ whole genome shotgun (WGS) entry which is preliminary data.</text>
</comment>
<accession>A0ABR3IGV4</accession>
<name>A0ABR3IGV4_LOXSC</name>
<dbReference type="Pfam" id="PF13613">
    <property type="entry name" value="HTH_Tnp_4"/>
    <property type="match status" value="1"/>
</dbReference>
<evidence type="ECO:0000313" key="9">
    <source>
        <dbReference type="Proteomes" id="UP001549920"/>
    </source>
</evidence>
<evidence type="ECO:0000256" key="4">
    <source>
        <dbReference type="ARBA" id="ARBA00022833"/>
    </source>
</evidence>
<sequence length="495" mass="56815">METVQTDAKVHYKYCIVPKCTNTTVTAPDKHFFTVPKDKKTRDKWCKVMKRKEFLSDKSVRYCCEEHFNVEEDTENYMRHRFVGGRLFLKKHVLPHKFACQKEKPDIQERSAFAKRRRNEHYSQVLPMEVPVSVAQQQQPEFIDISCTDVNMEAKVKIQTKNKSVQEHIKDKSKDKSYQTTLKKKSVTLKAKLNKADQITDNITEPSDTSRLSVSFSGSTTTFEEIPENNSNNTLYKIKLHSQLYLGLSQDTYFVIETLVKTVQQPHMHILITLKKIRLNDSYSRLAVDFGLQKGTIAKVIRKTLPLIAHFMKELIHFPEKSEVKYNLPIAFRSRFSKTQSIIDWFEIQIQQPSNAMHNFLTWSNDKGCNTLKYLISLTPNGFINFISGGYGGRVDDTALFQDCKIIDHIPTGSTILADKGFKHIASIVENKGCKLIRPPSVKTGAVRIHVERSIGRLRSFKMLAPHACVNVKMLPVFDDIVYVACGLVNLQAFN</sequence>
<keyword evidence="5 6" id="KW-0238">DNA-binding</keyword>
<dbReference type="SUPFAM" id="SSF57716">
    <property type="entry name" value="Glucocorticoid receptor-like (DNA-binding domain)"/>
    <property type="match status" value="1"/>
</dbReference>